<accession>A0A512HT68</accession>
<protein>
    <submittedName>
        <fullName evidence="1">Uncharacterized protein</fullName>
    </submittedName>
</protein>
<keyword evidence="2" id="KW-1185">Reference proteome</keyword>
<evidence type="ECO:0000313" key="2">
    <source>
        <dbReference type="Proteomes" id="UP000321769"/>
    </source>
</evidence>
<proteinExistence type="predicted"/>
<name>A0A512HT68_9ACTN</name>
<dbReference type="EMBL" id="BJZQ01000003">
    <property type="protein sequence ID" value="GEO88605.1"/>
    <property type="molecule type" value="Genomic_DNA"/>
</dbReference>
<dbReference type="OrthoDB" id="3790880at2"/>
<gene>
    <name evidence="1" type="ORF">AFL01nite_09320</name>
</gene>
<sequence>MAESAGGIDIDVPSIREACEAGGYDAFWLRLRTDGDDAAGVTAAAAEADEAAQEAELDIAAMGVTPCPGGFALELGAAFWDEHVDAWLDHFVRALAGRGIHGRLEGARDVWLPELLAAAQPPVPTLFVWFDGVDRPDRYAGWQLPAVATREVVGTAVAWVLEQPGPVVLTQFGLSLRAEREGLARELGRILSGAPSGAVDLVDDAAWTARRVAFCPEACGVFQTLGGSAQDQVDRLRDLALLLAPHTRLGFIRVAQRGVSGPHAIDSAQPLAGIEEYHVRRAPALLDRLVPDAHGVQVVGRAHLAAAGDLPGWRVEELGHDRFLVSAPDLDAWYAGGRPDAAVLARARADWDSALLTAARSDAHAAGED</sequence>
<organism evidence="1 2">
    <name type="scientific">Aeromicrobium flavum</name>
    <dbReference type="NCBI Taxonomy" id="416568"/>
    <lineage>
        <taxon>Bacteria</taxon>
        <taxon>Bacillati</taxon>
        <taxon>Actinomycetota</taxon>
        <taxon>Actinomycetes</taxon>
        <taxon>Propionibacteriales</taxon>
        <taxon>Nocardioidaceae</taxon>
        <taxon>Aeromicrobium</taxon>
    </lineage>
</organism>
<evidence type="ECO:0000313" key="1">
    <source>
        <dbReference type="EMBL" id="GEO88605.1"/>
    </source>
</evidence>
<dbReference type="RefSeq" id="WP_146826009.1">
    <property type="nucleotide sequence ID" value="NZ_BAAAYQ010000005.1"/>
</dbReference>
<dbReference type="AlphaFoldDB" id="A0A512HT68"/>
<dbReference type="Proteomes" id="UP000321769">
    <property type="component" value="Unassembled WGS sequence"/>
</dbReference>
<comment type="caution">
    <text evidence="1">The sequence shown here is derived from an EMBL/GenBank/DDBJ whole genome shotgun (WGS) entry which is preliminary data.</text>
</comment>
<reference evidence="1 2" key="1">
    <citation type="submission" date="2019-07" db="EMBL/GenBank/DDBJ databases">
        <title>Whole genome shotgun sequence of Aeromicrobium flavum NBRC 107625.</title>
        <authorList>
            <person name="Hosoyama A."/>
            <person name="Uohara A."/>
            <person name="Ohji S."/>
            <person name="Ichikawa N."/>
        </authorList>
    </citation>
    <scope>NUCLEOTIDE SEQUENCE [LARGE SCALE GENOMIC DNA]</scope>
    <source>
        <strain evidence="1 2">NBRC 107625</strain>
    </source>
</reference>